<evidence type="ECO:0000256" key="25">
    <source>
        <dbReference type="ARBA" id="ARBA00030436"/>
    </source>
</evidence>
<dbReference type="PIRSF" id="PIRSF037546">
    <property type="entry name" value="RNA_pol_RhabdoV_sub"/>
    <property type="match status" value="1"/>
</dbReference>
<feature type="domain" description="Mononegavirus-type SAM-dependent 2'-O-MTase" evidence="32">
    <location>
        <begin position="1640"/>
        <end position="1837"/>
    </location>
</feature>
<keyword evidence="13" id="KW-0547">Nucleotide-binding</keyword>
<dbReference type="InterPro" id="IPR026890">
    <property type="entry name" value="Mononeg_mRNAcap"/>
</dbReference>
<dbReference type="EC" id="2.1.1.375" evidence="23"/>
<dbReference type="InterPro" id="IPR025786">
    <property type="entry name" value="Mononega_L_MeTrfase"/>
</dbReference>
<name>A0A0D3R1D1_9RHAB</name>
<evidence type="ECO:0000256" key="27">
    <source>
        <dbReference type="ARBA" id="ARBA00047332"/>
    </source>
</evidence>
<evidence type="ECO:0000256" key="8">
    <source>
        <dbReference type="ARBA" id="ARBA00022603"/>
    </source>
</evidence>
<dbReference type="EC" id="2.7.7.48" evidence="4"/>
<evidence type="ECO:0000256" key="21">
    <source>
        <dbReference type="ARBA" id="ARBA00024494"/>
    </source>
</evidence>
<dbReference type="InterPro" id="IPR029063">
    <property type="entry name" value="SAM-dependent_MTases_sf"/>
</dbReference>
<dbReference type="InterPro" id="IPR048398">
    <property type="entry name" value="Methyltrans_Mon_C"/>
</dbReference>
<keyword evidence="19" id="KW-1035">Host cytoplasm</keyword>
<evidence type="ECO:0000256" key="29">
    <source>
        <dbReference type="ARBA" id="ARBA00048548"/>
    </source>
</evidence>
<dbReference type="FunFam" id="3.40.50.150:FF:000473">
    <property type="entry name" value="RNA-directed RNA polymerase L"/>
    <property type="match status" value="1"/>
</dbReference>
<dbReference type="InterPro" id="IPR017234">
    <property type="entry name" value="RNA-dir_pol_rhabdovirus"/>
</dbReference>
<keyword evidence="14" id="KW-0378">Hydrolase</keyword>
<evidence type="ECO:0000256" key="17">
    <source>
        <dbReference type="ARBA" id="ARBA00022953"/>
    </source>
</evidence>
<keyword evidence="12" id="KW-0548">Nucleotidyltransferase</keyword>
<dbReference type="Gene3D" id="3.40.50.150">
    <property type="entry name" value="Vaccinia Virus protein VP39"/>
    <property type="match status" value="1"/>
</dbReference>
<keyword evidence="34" id="KW-1185">Reference proteome</keyword>
<dbReference type="Pfam" id="PF21080">
    <property type="entry name" value="Methyltrans_Mon_1st"/>
    <property type="match status" value="1"/>
</dbReference>
<evidence type="ECO:0000259" key="32">
    <source>
        <dbReference type="PROSITE" id="PS51590"/>
    </source>
</evidence>
<evidence type="ECO:0000256" key="23">
    <source>
        <dbReference type="ARBA" id="ARBA00026099"/>
    </source>
</evidence>
<dbReference type="GO" id="GO:0044423">
    <property type="term" value="C:virion component"/>
    <property type="evidence" value="ECO:0007669"/>
    <property type="project" value="UniProtKB-KW"/>
</dbReference>
<comment type="catalytic activity">
    <reaction evidence="28">
        <text>a 5'-end (5'-triphosphoguanosine)-adenylyl-adenylyl-cytidylyl-adenosine in mRNA + 2 S-adenosyl-L-methionine = a 5'-end (N(7)-methyl 5'-triphosphoguanosine)-(2'-O-methyladenylyl)-adenylyl-cytidylyl-adenosine in mRNA + 2 S-adenosyl-L-homocysteine + H(+)</text>
        <dbReference type="Rhea" id="RHEA:65376"/>
        <dbReference type="Rhea" id="RHEA-COMP:16797"/>
        <dbReference type="Rhea" id="RHEA-COMP:16798"/>
        <dbReference type="ChEBI" id="CHEBI:15378"/>
        <dbReference type="ChEBI" id="CHEBI:57856"/>
        <dbReference type="ChEBI" id="CHEBI:59789"/>
        <dbReference type="ChEBI" id="CHEBI:156483"/>
        <dbReference type="ChEBI" id="CHEBI:156484"/>
        <dbReference type="EC" id="2.1.1.375"/>
    </reaction>
</comment>
<dbReference type="Pfam" id="PF21081">
    <property type="entry name" value="Methyltrans_Mon_3rd"/>
    <property type="match status" value="1"/>
</dbReference>
<dbReference type="EMBL" id="KM205007">
    <property type="protein sequence ID" value="AJR28458.1"/>
    <property type="molecule type" value="Viral_cRNA"/>
</dbReference>
<dbReference type="GeneID" id="37628238"/>
<dbReference type="NCBIfam" id="TIGR04198">
    <property type="entry name" value="paramyx_RNAcap"/>
    <property type="match status" value="1"/>
</dbReference>
<evidence type="ECO:0000313" key="33">
    <source>
        <dbReference type="EMBL" id="AJR28458.1"/>
    </source>
</evidence>
<evidence type="ECO:0000256" key="22">
    <source>
        <dbReference type="ARBA" id="ARBA00024499"/>
    </source>
</evidence>
<comment type="similarity">
    <text evidence="3">Belongs to the rhabdoviridae protein L family.</text>
</comment>
<accession>A0A0D3R1D1</accession>
<dbReference type="InterPro" id="IPR039736">
    <property type="entry name" value="L_poly_C"/>
</dbReference>
<protein>
    <recommendedName>
        <fullName evidence="6">RNA-directed RNA polymerase L</fullName>
        <ecNumber evidence="23">2.1.1.375</ecNumber>
        <ecNumber evidence="4">2.7.7.48</ecNumber>
        <ecNumber evidence="5">2.7.7.88</ecNumber>
    </recommendedName>
    <alternativeName>
        <fullName evidence="24">Large structural protein</fullName>
    </alternativeName>
    <alternativeName>
        <fullName evidence="26">Replicase</fullName>
    </alternativeName>
    <alternativeName>
        <fullName evidence="25">Transcriptase</fullName>
    </alternativeName>
</protein>
<evidence type="ECO:0000256" key="5">
    <source>
        <dbReference type="ARBA" id="ARBA00012582"/>
    </source>
</evidence>
<dbReference type="GO" id="GO:0016787">
    <property type="term" value="F:hydrolase activity"/>
    <property type="evidence" value="ECO:0007669"/>
    <property type="project" value="UniProtKB-KW"/>
</dbReference>
<evidence type="ECO:0000256" key="26">
    <source>
        <dbReference type="ARBA" id="ARBA00031012"/>
    </source>
</evidence>
<comment type="catalytic activity">
    <reaction evidence="29">
        <text>GTP + H2O = GDP + phosphate + H(+)</text>
        <dbReference type="Rhea" id="RHEA:19669"/>
        <dbReference type="ChEBI" id="CHEBI:15377"/>
        <dbReference type="ChEBI" id="CHEBI:15378"/>
        <dbReference type="ChEBI" id="CHEBI:37565"/>
        <dbReference type="ChEBI" id="CHEBI:43474"/>
        <dbReference type="ChEBI" id="CHEBI:58189"/>
    </reaction>
</comment>
<evidence type="ECO:0000256" key="1">
    <source>
        <dbReference type="ARBA" id="ARBA00004192"/>
    </source>
</evidence>
<evidence type="ECO:0000256" key="6">
    <source>
        <dbReference type="ARBA" id="ARBA00018602"/>
    </source>
</evidence>
<reference evidence="33 34" key="1">
    <citation type="journal article" date="2015" name="PLoS Pathog.">
        <title>Evolution of genome size and complexity in the rhabdoviridae.</title>
        <authorList>
            <person name="Walker P.J."/>
            <person name="Firth C."/>
            <person name="Widen S.G."/>
            <person name="Blasdell K.R."/>
            <person name="Guzman H."/>
            <person name="Wood T.G."/>
            <person name="Paradkar P.N."/>
            <person name="Holmes E.C."/>
            <person name="Tesh R.B."/>
            <person name="Vasilakis N."/>
        </authorList>
    </citation>
    <scope>NUCLEOTIDE SEQUENCE [LARGE SCALE GENOMIC DNA]</scope>
    <source>
        <strain evidence="33 34">CoAr191048</strain>
    </source>
</reference>
<evidence type="ECO:0000256" key="11">
    <source>
        <dbReference type="ARBA" id="ARBA00022691"/>
    </source>
</evidence>
<evidence type="ECO:0000256" key="7">
    <source>
        <dbReference type="ARBA" id="ARBA00022484"/>
    </source>
</evidence>
<evidence type="ECO:0000256" key="9">
    <source>
        <dbReference type="ARBA" id="ARBA00022664"/>
    </source>
</evidence>
<dbReference type="Pfam" id="PF14314">
    <property type="entry name" value="Methyltrans_Mon_2nd"/>
    <property type="match status" value="1"/>
</dbReference>
<dbReference type="InterPro" id="IPR048397">
    <property type="entry name" value="Methyltrans_Mon_CD"/>
</dbReference>
<dbReference type="Pfam" id="PF14318">
    <property type="entry name" value="Mononeg_mRNAcap"/>
    <property type="match status" value="1"/>
</dbReference>
<evidence type="ECO:0000256" key="12">
    <source>
        <dbReference type="ARBA" id="ARBA00022695"/>
    </source>
</evidence>
<dbReference type="GO" id="GO:0003968">
    <property type="term" value="F:RNA-directed RNA polymerase activity"/>
    <property type="evidence" value="ECO:0007669"/>
    <property type="project" value="UniProtKB-KW"/>
</dbReference>
<evidence type="ECO:0000256" key="10">
    <source>
        <dbReference type="ARBA" id="ARBA00022679"/>
    </source>
</evidence>
<dbReference type="Proteomes" id="UP000203495">
    <property type="component" value="Segment"/>
</dbReference>
<dbReference type="InterPro" id="IPR039530">
    <property type="entry name" value="L_methyltransferase_rhabdo"/>
</dbReference>
<dbReference type="GO" id="GO:0039689">
    <property type="term" value="P:negative stranded viral RNA replication"/>
    <property type="evidence" value="ECO:0007669"/>
    <property type="project" value="UniProtKB-ARBA"/>
</dbReference>
<evidence type="ECO:0000256" key="4">
    <source>
        <dbReference type="ARBA" id="ARBA00012494"/>
    </source>
</evidence>
<dbReference type="PROSITE" id="PS51590">
    <property type="entry name" value="SAM_MT_MNV_L"/>
    <property type="match status" value="1"/>
</dbReference>
<evidence type="ECO:0000256" key="13">
    <source>
        <dbReference type="ARBA" id="ARBA00022741"/>
    </source>
</evidence>
<evidence type="ECO:0000256" key="16">
    <source>
        <dbReference type="ARBA" id="ARBA00022844"/>
    </source>
</evidence>
<evidence type="ECO:0000256" key="24">
    <source>
        <dbReference type="ARBA" id="ARBA00030285"/>
    </source>
</evidence>
<sequence>MDVNDFEIDDQVTFDEEDYVTQEFLNPDERMTYLNHADYNLNSPLISDDIDNLLRRYNSMPVPKMWENKPWEGVLEMLTSCQANPLPSTKIHNWMGRWLMSDDHDTSQGYSFLHEVDKEAELTFDIVETFLKGWGGCVIKFQKKEGFHDAFKVVASLCQKFLDLHKLTLILNAVSQDELNNLSRTFKGKNRTANSGNIITRLRVPSLGPAFVTLGWVYLKKLDLLFDRNVLLMIKDVIIGRMQTILSMIGRNDALFSEQDIFTLLTIYRIGDRIVERLGNQAYDLIKMVEPICNLKLMNLAREYRPLVPKFPHFEQHILQSVQEAKKIDNGISYLHDQILSLQSVDLTLVVYGSFRHWGHPFIDYYAGLEKLHKQVTMEKTIDSSYANALASDLARTVLQNQFNEHKKWFVDEGLISADHPFKNHILENTWPTAAQVQDFGDKWHHLPLIKCFEIPDLLDPSIIYSDKSHSMNKSEVLRHVRLNPTTPIPSRKVLQTMLDTKATDWKEFLQNIDEHGLDEDDLVIGLKGKERELKLAGRFFSLMSWRLREYFVITEYLIKTHFVPMFKGLTMADDLTAVIKKMLDSSSGQGLDNYEAICIANHIDYEKWNNHQRKESNGPVFRVMGQFLGYPSLIERTHEFFEKSLIYYNGRPDLMRVSNNTLVNATNQRVCWQGQAGGLEGLRQKGWSILNLLVIQREAKIRNTAVKVLAQGDNQVICTQYKTKKSRNDLELQSALNQMVLNNEHIMNAIKAGTGRLGLVINDDETMQSADYLNYGKIPIFRGVIRGLETKRWSRVTCVTNDQIPTCANIMSSVSTNALTVAHFAENPINAMIQYNYFGNFARLLLMMHDPALRKSLYEVQSSIPGLHSITFKYAMLYLDPSIGGVSGMSLSRFLIRAFPDPVTESLSFWKFIHDHTKEDHLKEISAVFGNPDIARFRLTHIDKLVEDPTSLNIAMGMSPANLLKTEVKKCLIESRQSIKNQVIKDATIYLYHEEDKLRSFLWSINPLFPRFLSEFKSGTFLGVADDLISLFQNSRTIRNSFRRKYHRELDDLIIKSEVSSLIHLGKLQLRRGAYRIWSCSSTQADTLRYKSWGRTVIGTTVPHPLEMLGPHSKKEGPCVACNASGFNYVSVYCPSGINNVFLSRGPLPAYLGSKTSESTSILQPWERESKVPLIKRATRLRDAISWFVDPNSNLAKTILDNIHALTGEEWSKKQHGFKRTGSALHRFSTSRMSHGGFASQSTAALTRLMATTDTMRDLGDQNYDFLFQATLLYAQITTTVVRNGYLSSCTDHYHITCRSCLRTIEEVTLDSTMDYSPPDVSHVLKTWRNGEGSWGQEIKQIYPVEGDWKTLSPAEQSYQVGRCIGFLYGDLAYRKSSHADDSSLFPLSIQNRIRGRGFLKGLLDGLMRASCCQVIHRRSLAHLKRPANAVYGGLIYLIDKISASAPFLSLTRSGPLRSELETVPHKIPTSYPTSNRDMGIIVRNYFKYQCRQIEKGKYKTHYTQLWLFSDVLSIDFLGPLSISTILMTLLYKQSLSARDKNELRELANLSSLLRSGEGWEEVHVKFFSRDILLCPEEIRHACKFGIAKEINTESYYPPWEKEVTGPITIHPIYYTTVPHPKILDSPPRVQNPLLSGLRLGQLPTGAHYKIRSIIRGLKIHFKDVLCCGDGSGGMTAALLRESRHSRAIFNSLLELSGSIMRGASPEPPSALETLGDDKRRCVNGSTCWEHPSDLSDTKTWDYFLQLKNGLGLQLDLIVMDMEVRDPIISQKIEYNVRHYMHRLLDQNGVLIYKTYGTYLQSITQNILTIAGPLFRSVDLVQTEFSSSQTSEVYCVCQGLKNMIDEPHVDWSLLRDRWNQLYAFQTEEQEFIRAKKMCQRDTLTGIPAQFIPDPFVNLETILQIFGVPTGVAHSAALTASSHPNELVTVSLFFMTIISYYNLNHLRKSPSVPPPPSDGIAQNVGVSFVGISLWLSLIELDLKLYKRSLRAIRTSFPIRLETVRVLDGYKLRWHVHGLGIPKDCRISDSLAAIGNWIRALELIRNQSNQKPFCERLFNQLCRLVDYHLKWSTLRDQTGVRDWLTGHVSINDKSILITRSDVHDENSWRS</sequence>
<evidence type="ECO:0000256" key="30">
    <source>
        <dbReference type="ARBA" id="ARBA00050006"/>
    </source>
</evidence>
<evidence type="ECO:0000256" key="3">
    <source>
        <dbReference type="ARBA" id="ARBA00006874"/>
    </source>
</evidence>
<keyword evidence="16" id="KW-0946">Virion</keyword>
<evidence type="ECO:0000256" key="15">
    <source>
        <dbReference type="ARBA" id="ARBA00022840"/>
    </source>
</evidence>
<comment type="subunit">
    <text evidence="30">May form homodimer. Interacts with the P protein; the association of P and L forms the polymerase complex, positions it on the template and allows to package the L polymerase in the virion, since P acts as a bridge between N and L. L binds loosely to N and is further bridged by the P protein, which interacts with L and N oligomers simultaneously.</text>
</comment>
<dbReference type="KEGG" id="vg:37628238"/>
<evidence type="ECO:0000256" key="18">
    <source>
        <dbReference type="ARBA" id="ARBA00023042"/>
    </source>
</evidence>
<comment type="catalytic activity">
    <reaction evidence="21">
        <text>a 5'-end triphospho-adenylyl-adenylyl-cytidylyl-adenosine in mRNA + GDP + H(+) = a 5'-end (5'-triphosphoguanosine)-adenylyl-adenylyl-cytidylyl-adenosine in mRNA + diphosphate</text>
        <dbReference type="Rhea" id="RHEA:65436"/>
        <dbReference type="Rhea" id="RHEA-COMP:16797"/>
        <dbReference type="Rhea" id="RHEA-COMP:16799"/>
        <dbReference type="ChEBI" id="CHEBI:15378"/>
        <dbReference type="ChEBI" id="CHEBI:33019"/>
        <dbReference type="ChEBI" id="CHEBI:58189"/>
        <dbReference type="ChEBI" id="CHEBI:156484"/>
        <dbReference type="ChEBI" id="CHEBI:156503"/>
        <dbReference type="EC" id="2.7.7.88"/>
    </reaction>
</comment>
<dbReference type="Pfam" id="PF00946">
    <property type="entry name" value="Mononeg_RNA_pol"/>
    <property type="match status" value="1"/>
</dbReference>
<keyword evidence="9" id="KW-0507">mRNA processing</keyword>
<comment type="subcellular location">
    <subcellularLocation>
        <location evidence="1">Host cytoplasm</location>
    </subcellularLocation>
    <subcellularLocation>
        <location evidence="2">Virion</location>
    </subcellularLocation>
</comment>
<organism evidence="33 34">
    <name type="scientific">Vesiculovirus morreton</name>
    <dbReference type="NCBI Taxonomy" id="1972565"/>
    <lineage>
        <taxon>Viruses</taxon>
        <taxon>Riboviria</taxon>
        <taxon>Orthornavirae</taxon>
        <taxon>Negarnaviricota</taxon>
        <taxon>Haploviricotina</taxon>
        <taxon>Monjiviricetes</taxon>
        <taxon>Mononegavirales</taxon>
        <taxon>Rhabdoviridae</taxon>
        <taxon>Alpharhabdovirinae</taxon>
        <taxon>Vesiculovirus</taxon>
    </lineage>
</organism>
<dbReference type="InterPro" id="IPR014023">
    <property type="entry name" value="Mononeg_RNA_pol_cat"/>
</dbReference>
<evidence type="ECO:0000256" key="2">
    <source>
        <dbReference type="ARBA" id="ARBA00004328"/>
    </source>
</evidence>
<keyword evidence="7" id="KW-0696">RNA-directed RNA polymerase</keyword>
<dbReference type="EC" id="2.7.7.88" evidence="5"/>
<keyword evidence="11" id="KW-0949">S-adenosyl-L-methionine</keyword>
<dbReference type="GO" id="GO:0030430">
    <property type="term" value="C:host cell cytoplasm"/>
    <property type="evidence" value="ECO:0007669"/>
    <property type="project" value="UniProtKB-SubCell"/>
</dbReference>
<comment type="catalytic activity">
    <reaction evidence="22">
        <text>a 5'-end (5'-triphosphoguanosine)-(2'-O-methyladenylyl)-adenylyl-cytidylyl-adenosine in mRNA + S-adenosyl-L-methionine = a 5'-end (N(7)-methyl 5'-triphosphoguanosine)-(2'-O-methyladenylyl)-adenylyl-cytidylyl-adenosine in mRNA + S-adenosyl-L-homocysteine</text>
        <dbReference type="Rhea" id="RHEA:65440"/>
        <dbReference type="Rhea" id="RHEA-COMP:16798"/>
        <dbReference type="Rhea" id="RHEA-COMP:16801"/>
        <dbReference type="ChEBI" id="CHEBI:57856"/>
        <dbReference type="ChEBI" id="CHEBI:59789"/>
        <dbReference type="ChEBI" id="CHEBI:156482"/>
        <dbReference type="ChEBI" id="CHEBI:156483"/>
    </reaction>
</comment>
<evidence type="ECO:0000256" key="20">
    <source>
        <dbReference type="ARBA" id="ARBA00023268"/>
    </source>
</evidence>
<evidence type="ECO:0000313" key="34">
    <source>
        <dbReference type="Proteomes" id="UP000203495"/>
    </source>
</evidence>
<evidence type="ECO:0000256" key="28">
    <source>
        <dbReference type="ARBA" id="ARBA00047370"/>
    </source>
</evidence>
<comment type="catalytic activity">
    <reaction evidence="27">
        <text>a 5'-end (5'-triphosphoguanosine)-adenylyl-adenylyl-cytidylyl-adenosine in mRNA + S-adenosyl-L-methionine = a 5'-end (5'-triphosphoguanosine)-(2'-O-methyladenylyl)-adenylyl-cytidylyl-adenosine in mRNA + S-adenosyl-L-homocysteine + H(+)</text>
        <dbReference type="Rhea" id="RHEA:65380"/>
        <dbReference type="Rhea" id="RHEA-COMP:16797"/>
        <dbReference type="Rhea" id="RHEA-COMP:16801"/>
        <dbReference type="ChEBI" id="CHEBI:15378"/>
        <dbReference type="ChEBI" id="CHEBI:57856"/>
        <dbReference type="ChEBI" id="CHEBI:59789"/>
        <dbReference type="ChEBI" id="CHEBI:156482"/>
        <dbReference type="ChEBI" id="CHEBI:156484"/>
    </reaction>
</comment>
<evidence type="ECO:0000256" key="14">
    <source>
        <dbReference type="ARBA" id="ARBA00022801"/>
    </source>
</evidence>
<feature type="domain" description="RdRp catalytic" evidence="31">
    <location>
        <begin position="598"/>
        <end position="784"/>
    </location>
</feature>
<keyword evidence="10" id="KW-0808">Transferase</keyword>
<evidence type="ECO:0000256" key="19">
    <source>
        <dbReference type="ARBA" id="ARBA00023200"/>
    </source>
</evidence>
<keyword evidence="17" id="KW-0693">Viral RNA replication</keyword>
<dbReference type="RefSeq" id="YP_009362086.1">
    <property type="nucleotide sequence ID" value="NC_034508.1"/>
</dbReference>
<keyword evidence="15" id="KW-0067">ATP-binding</keyword>
<evidence type="ECO:0000259" key="31">
    <source>
        <dbReference type="PROSITE" id="PS50526"/>
    </source>
</evidence>
<keyword evidence="18" id="KW-0506">mRNA capping</keyword>
<dbReference type="GO" id="GO:0004482">
    <property type="term" value="F:mRNA 5'-cap (guanine-N7-)-methyltransferase activity"/>
    <property type="evidence" value="ECO:0007669"/>
    <property type="project" value="InterPro"/>
</dbReference>
<dbReference type="GO" id="GO:0005524">
    <property type="term" value="F:ATP binding"/>
    <property type="evidence" value="ECO:0007669"/>
    <property type="project" value="UniProtKB-KW"/>
</dbReference>
<keyword evidence="20" id="KW-0511">Multifunctional enzyme</keyword>
<dbReference type="PROSITE" id="PS50526">
    <property type="entry name" value="RDRP_SSRNA_NEG_NONSEG"/>
    <property type="match status" value="1"/>
</dbReference>
<proteinExistence type="inferred from homology"/>
<keyword evidence="8" id="KW-0489">Methyltransferase</keyword>